<evidence type="ECO:0000313" key="2">
    <source>
        <dbReference type="EMBL" id="GID70293.1"/>
    </source>
</evidence>
<organism evidence="2 3">
    <name type="scientific">Actinoplanes cyaneus</name>
    <dbReference type="NCBI Taxonomy" id="52696"/>
    <lineage>
        <taxon>Bacteria</taxon>
        <taxon>Bacillati</taxon>
        <taxon>Actinomycetota</taxon>
        <taxon>Actinomycetes</taxon>
        <taxon>Micromonosporales</taxon>
        <taxon>Micromonosporaceae</taxon>
        <taxon>Actinoplanes</taxon>
    </lineage>
</organism>
<protein>
    <submittedName>
        <fullName evidence="2">Uncharacterized protein</fullName>
    </submittedName>
</protein>
<dbReference type="Proteomes" id="UP000619479">
    <property type="component" value="Unassembled WGS sequence"/>
</dbReference>
<name>A0A919IRV5_9ACTN</name>
<feature type="region of interest" description="Disordered" evidence="1">
    <location>
        <begin position="52"/>
        <end position="80"/>
    </location>
</feature>
<keyword evidence="3" id="KW-1185">Reference proteome</keyword>
<evidence type="ECO:0000256" key="1">
    <source>
        <dbReference type="SAM" id="MobiDB-lite"/>
    </source>
</evidence>
<accession>A0A919IRV5</accession>
<comment type="caution">
    <text evidence="2">The sequence shown here is derived from an EMBL/GenBank/DDBJ whole genome shotgun (WGS) entry which is preliminary data.</text>
</comment>
<dbReference type="AlphaFoldDB" id="A0A919IRV5"/>
<sequence length="80" mass="8624">MQVALRVGQQGSGGGVGNQFGDVVGEHLQELDDVEFGAVSVSGLEEHRRKAVRRHSDHDWLPDDSVMGEDTPDLPGTITE</sequence>
<dbReference type="EMBL" id="BOMH01000073">
    <property type="protein sequence ID" value="GID70293.1"/>
    <property type="molecule type" value="Genomic_DNA"/>
</dbReference>
<reference evidence="2" key="1">
    <citation type="submission" date="2021-01" db="EMBL/GenBank/DDBJ databases">
        <title>Whole genome shotgun sequence of Actinoplanes cyaneus NBRC 14990.</title>
        <authorList>
            <person name="Komaki H."/>
            <person name="Tamura T."/>
        </authorList>
    </citation>
    <scope>NUCLEOTIDE SEQUENCE</scope>
    <source>
        <strain evidence="2">NBRC 14990</strain>
    </source>
</reference>
<proteinExistence type="predicted"/>
<evidence type="ECO:0000313" key="3">
    <source>
        <dbReference type="Proteomes" id="UP000619479"/>
    </source>
</evidence>
<gene>
    <name evidence="2" type="ORF">Acy02nite_81740</name>
</gene>
<feature type="compositionally biased region" description="Basic and acidic residues" evidence="1">
    <location>
        <begin position="52"/>
        <end position="61"/>
    </location>
</feature>